<gene>
    <name evidence="1" type="ORF">GCM10010191_31050</name>
</gene>
<dbReference type="EMBL" id="BAAARW010000012">
    <property type="protein sequence ID" value="GAA2418172.1"/>
    <property type="molecule type" value="Genomic_DNA"/>
</dbReference>
<keyword evidence="2" id="KW-1185">Reference proteome</keyword>
<dbReference type="Proteomes" id="UP001501231">
    <property type="component" value="Unassembled WGS sequence"/>
</dbReference>
<evidence type="ECO:0008006" key="3">
    <source>
        <dbReference type="Google" id="ProtNLM"/>
    </source>
</evidence>
<accession>A0ABP5W2L3</accession>
<organism evidence="1 2">
    <name type="scientific">Actinomadura vinacea</name>
    <dbReference type="NCBI Taxonomy" id="115336"/>
    <lineage>
        <taxon>Bacteria</taxon>
        <taxon>Bacillati</taxon>
        <taxon>Actinomycetota</taxon>
        <taxon>Actinomycetes</taxon>
        <taxon>Streptosporangiales</taxon>
        <taxon>Thermomonosporaceae</taxon>
        <taxon>Actinomadura</taxon>
    </lineage>
</organism>
<proteinExistence type="predicted"/>
<evidence type="ECO:0000313" key="2">
    <source>
        <dbReference type="Proteomes" id="UP001501231"/>
    </source>
</evidence>
<dbReference type="RefSeq" id="WP_344589666.1">
    <property type="nucleotide sequence ID" value="NZ_BAAARW010000012.1"/>
</dbReference>
<evidence type="ECO:0000313" key="1">
    <source>
        <dbReference type="EMBL" id="GAA2418172.1"/>
    </source>
</evidence>
<name>A0ABP5W2L3_9ACTN</name>
<comment type="caution">
    <text evidence="1">The sequence shown here is derived from an EMBL/GenBank/DDBJ whole genome shotgun (WGS) entry which is preliminary data.</text>
</comment>
<sequence>MQGTVRTYDAETRSGSVLLDDGTELLFDTAAFDAGGLRLLRLGQRVNLAVEGERITVITLSTFPLPPR</sequence>
<protein>
    <recommendedName>
        <fullName evidence="3">Cold-shock protein</fullName>
    </recommendedName>
</protein>
<reference evidence="2" key="1">
    <citation type="journal article" date="2019" name="Int. J. Syst. Evol. Microbiol.">
        <title>The Global Catalogue of Microorganisms (GCM) 10K type strain sequencing project: providing services to taxonomists for standard genome sequencing and annotation.</title>
        <authorList>
            <consortium name="The Broad Institute Genomics Platform"/>
            <consortium name="The Broad Institute Genome Sequencing Center for Infectious Disease"/>
            <person name="Wu L."/>
            <person name="Ma J."/>
        </authorList>
    </citation>
    <scope>NUCLEOTIDE SEQUENCE [LARGE SCALE GENOMIC DNA]</scope>
    <source>
        <strain evidence="2">JCM 3325</strain>
    </source>
</reference>